<proteinExistence type="predicted"/>
<feature type="transmembrane region" description="Helical" evidence="1">
    <location>
        <begin position="46"/>
        <end position="66"/>
    </location>
</feature>
<evidence type="ECO:0000313" key="3">
    <source>
        <dbReference type="Proteomes" id="UP000035199"/>
    </source>
</evidence>
<name>A0A0G3H652_9CORY</name>
<dbReference type="STRING" id="571915.CMUST_15170"/>
<feature type="transmembrane region" description="Helical" evidence="1">
    <location>
        <begin position="370"/>
        <end position="387"/>
    </location>
</feature>
<dbReference type="AlphaFoldDB" id="A0A0G3H652"/>
<feature type="transmembrane region" description="Helical" evidence="1">
    <location>
        <begin position="73"/>
        <end position="91"/>
    </location>
</feature>
<feature type="transmembrane region" description="Helical" evidence="1">
    <location>
        <begin position="337"/>
        <end position="358"/>
    </location>
</feature>
<feature type="transmembrane region" description="Helical" evidence="1">
    <location>
        <begin position="141"/>
        <end position="165"/>
    </location>
</feature>
<keyword evidence="1" id="KW-0812">Transmembrane</keyword>
<keyword evidence="3" id="KW-1185">Reference proteome</keyword>
<dbReference type="Proteomes" id="UP000035199">
    <property type="component" value="Chromosome"/>
</dbReference>
<evidence type="ECO:0000313" key="2">
    <source>
        <dbReference type="EMBL" id="AKK07323.1"/>
    </source>
</evidence>
<feature type="transmembrane region" description="Helical" evidence="1">
    <location>
        <begin position="12"/>
        <end position="34"/>
    </location>
</feature>
<gene>
    <name evidence="2" type="ORF">CMUST_15170</name>
</gene>
<protein>
    <submittedName>
        <fullName evidence="2">Uncharacterized protein</fullName>
    </submittedName>
</protein>
<dbReference type="OrthoDB" id="4406690at2"/>
<dbReference type="RefSeq" id="WP_052844820.1">
    <property type="nucleotide sequence ID" value="NZ_CP011542.1"/>
</dbReference>
<dbReference type="EMBL" id="CP011542">
    <property type="protein sequence ID" value="AKK07323.1"/>
    <property type="molecule type" value="Genomic_DNA"/>
</dbReference>
<feature type="transmembrane region" description="Helical" evidence="1">
    <location>
        <begin position="97"/>
        <end position="120"/>
    </location>
</feature>
<feature type="transmembrane region" description="Helical" evidence="1">
    <location>
        <begin position="399"/>
        <end position="417"/>
    </location>
</feature>
<keyword evidence="1" id="KW-0472">Membrane</keyword>
<accession>A0A0G3H652</accession>
<feature type="transmembrane region" description="Helical" evidence="1">
    <location>
        <begin position="250"/>
        <end position="267"/>
    </location>
</feature>
<dbReference type="KEGG" id="cmv:CMUST_15170"/>
<sequence>MSTQQRPLIRLPLGAYAAITIVSMAAMAAVWGWLSTSASNTSGADTTVPVILGIVLLIIVAIGVFSQGKPWQMLVNMSPTALLMIVFPIILQQLGQQIIIVLMVAVTVPWASSAAVMPVYEPLVRYSRDDRPVFYKAFARLWPTVTVVSLIPLVFFTTVMSGITGWGFDKIWLYIVGLLSNLIFAHSLIPAQETRRFSFVFAGWFAYAAGLFLFPHLWFVVPLMGVIPQLMLMGRQLTGLFRPMQMDPKLALIQTIYGFLIGSVLWADKFFLIALHPTEIDIFMVYVALVPIVVALAMYYTTQYPVLESSFQRLIRGVNETPLNKLDTDIVIAQRNLALSAVGTICVSTVTGLGVMLLSPALGLQHNLESLLLFLLPPMLLSLYLGTMQLSQMQRTFDAAMCGGVYVLFVAMGFVLFNQVVALIIAMVFSAIAAILAVRRVIACVADAPYELFWQKAVAW</sequence>
<reference evidence="3" key="2">
    <citation type="submission" date="2015-05" db="EMBL/GenBank/DDBJ databases">
        <title>Complete genome sequence of Corynebacterium mustelae DSM 45274, isolated from various tissues of a male ferret with lethal sepsis.</title>
        <authorList>
            <person name="Ruckert C."/>
            <person name="Albersmeier A."/>
            <person name="Winkler A."/>
            <person name="Tauch A."/>
        </authorList>
    </citation>
    <scope>NUCLEOTIDE SEQUENCE [LARGE SCALE GENOMIC DNA]</scope>
    <source>
        <strain evidence="3">DSM 45274</strain>
    </source>
</reference>
<organism evidence="2 3">
    <name type="scientific">Corynebacterium mustelae</name>
    <dbReference type="NCBI Taxonomy" id="571915"/>
    <lineage>
        <taxon>Bacteria</taxon>
        <taxon>Bacillati</taxon>
        <taxon>Actinomycetota</taxon>
        <taxon>Actinomycetes</taxon>
        <taxon>Mycobacteriales</taxon>
        <taxon>Corynebacteriaceae</taxon>
        <taxon>Corynebacterium</taxon>
    </lineage>
</organism>
<evidence type="ECO:0000256" key="1">
    <source>
        <dbReference type="SAM" id="Phobius"/>
    </source>
</evidence>
<feature type="transmembrane region" description="Helical" evidence="1">
    <location>
        <begin position="196"/>
        <end position="214"/>
    </location>
</feature>
<dbReference type="PATRIC" id="fig|571915.4.peg.3255"/>
<feature type="transmembrane region" description="Helical" evidence="1">
    <location>
        <begin position="282"/>
        <end position="300"/>
    </location>
</feature>
<feature type="transmembrane region" description="Helical" evidence="1">
    <location>
        <begin position="171"/>
        <end position="189"/>
    </location>
</feature>
<reference evidence="2 3" key="1">
    <citation type="journal article" date="2015" name="Genome Announc.">
        <title>Complete Genome Sequence of the Type Strain Corynebacterium mustelae DSM 45274, Isolated from Various Tissues of a Male Ferret with Lethal Sepsis.</title>
        <authorList>
            <person name="Ruckert C."/>
            <person name="Eimer J."/>
            <person name="Winkler A."/>
            <person name="Tauch A."/>
        </authorList>
    </citation>
    <scope>NUCLEOTIDE SEQUENCE [LARGE SCALE GENOMIC DNA]</scope>
    <source>
        <strain evidence="2 3">DSM 45274</strain>
    </source>
</reference>
<keyword evidence="1" id="KW-1133">Transmembrane helix</keyword>